<dbReference type="AlphaFoldDB" id="A0A1G8F2M0"/>
<keyword evidence="8 11" id="KW-1133">Transmembrane helix</keyword>
<dbReference type="Pfam" id="PF11356">
    <property type="entry name" value="T2SSC"/>
    <property type="match status" value="1"/>
</dbReference>
<evidence type="ECO:0000256" key="7">
    <source>
        <dbReference type="ARBA" id="ARBA00022927"/>
    </source>
</evidence>
<evidence type="ECO:0000256" key="2">
    <source>
        <dbReference type="ARBA" id="ARBA00007986"/>
    </source>
</evidence>
<name>A0A1G8F2M0_9VIBR</name>
<dbReference type="GO" id="GO:0015627">
    <property type="term" value="C:type II protein secretion system complex"/>
    <property type="evidence" value="ECO:0007669"/>
    <property type="project" value="InterPro"/>
</dbReference>
<keyword evidence="3" id="KW-0813">Transport</keyword>
<sequence length="317" mass="35397">MSFRDITTNPLQFLQPILKNQARLSRIATCILALITAWLLGQMVWLFLPSSPISPWSPNSGGAANHTKPNHQIDVSVLQRSNLFGRYQEQEKKPQPKVVQDAPKSRLNVTLVGVVISSVQEKSLAVIANHGEQATYGVGEVLDGTRAKLVAVHSDRVIVENDGRNETVMLQGIDYTKRTSPSAQRADPEDREVHNNDDREHEEQGNASKPKNDSVATTLDEVRAQIKENPQQLFQYIRMSMVKRDNDVVGYRLTAGKSPELFEEVGLQDGDIATQINGNDLSDPKVMSEIFKSIPDLTELNLTVERDGQPYDIYIEL</sequence>
<dbReference type="Proteomes" id="UP000198854">
    <property type="component" value="Unassembled WGS sequence"/>
</dbReference>
<comment type="subcellular location">
    <subcellularLocation>
        <location evidence="1">Cell inner membrane</location>
    </subcellularLocation>
</comment>
<dbReference type="STRING" id="861298.SAMN04488136_12817"/>
<evidence type="ECO:0000256" key="11">
    <source>
        <dbReference type="SAM" id="Phobius"/>
    </source>
</evidence>
<feature type="domain" description="Type II secretion system protein GspC N-terminal" evidence="12">
    <location>
        <begin position="32"/>
        <end position="170"/>
    </location>
</feature>
<keyword evidence="4" id="KW-1003">Cell membrane</keyword>
<keyword evidence="14" id="KW-1185">Reference proteome</keyword>
<feature type="transmembrane region" description="Helical" evidence="11">
    <location>
        <begin position="27"/>
        <end position="48"/>
    </location>
</feature>
<keyword evidence="5" id="KW-0997">Cell inner membrane</keyword>
<dbReference type="InterPro" id="IPR001639">
    <property type="entry name" value="T2SS_protein-GspC"/>
</dbReference>
<dbReference type="InterPro" id="IPR036034">
    <property type="entry name" value="PDZ_sf"/>
</dbReference>
<evidence type="ECO:0000259" key="12">
    <source>
        <dbReference type="Pfam" id="PF11356"/>
    </source>
</evidence>
<evidence type="ECO:0000256" key="9">
    <source>
        <dbReference type="ARBA" id="ARBA00023136"/>
    </source>
</evidence>
<feature type="compositionally biased region" description="Basic and acidic residues" evidence="10">
    <location>
        <begin position="186"/>
        <end position="204"/>
    </location>
</feature>
<dbReference type="InterPro" id="IPR024961">
    <property type="entry name" value="T2SS_GspC_N"/>
</dbReference>
<keyword evidence="7" id="KW-0653">Protein transport</keyword>
<keyword evidence="9 11" id="KW-0472">Membrane</keyword>
<dbReference type="GO" id="GO:0005886">
    <property type="term" value="C:plasma membrane"/>
    <property type="evidence" value="ECO:0007669"/>
    <property type="project" value="UniProtKB-SubCell"/>
</dbReference>
<evidence type="ECO:0000256" key="3">
    <source>
        <dbReference type="ARBA" id="ARBA00022448"/>
    </source>
</evidence>
<evidence type="ECO:0000256" key="8">
    <source>
        <dbReference type="ARBA" id="ARBA00022989"/>
    </source>
</evidence>
<feature type="compositionally biased region" description="Polar residues" evidence="10">
    <location>
        <begin position="205"/>
        <end position="214"/>
    </location>
</feature>
<evidence type="ECO:0000313" key="14">
    <source>
        <dbReference type="Proteomes" id="UP000198854"/>
    </source>
</evidence>
<dbReference type="EMBL" id="FNDD01000028">
    <property type="protein sequence ID" value="SDH76385.1"/>
    <property type="molecule type" value="Genomic_DNA"/>
</dbReference>
<evidence type="ECO:0000256" key="6">
    <source>
        <dbReference type="ARBA" id="ARBA00022692"/>
    </source>
</evidence>
<gene>
    <name evidence="13" type="ORF">SAMN04488136_12817</name>
</gene>
<protein>
    <submittedName>
        <fullName evidence="13">Type II secretion system protein C (GspC)</fullName>
    </submittedName>
</protein>
<evidence type="ECO:0000313" key="13">
    <source>
        <dbReference type="EMBL" id="SDH76385.1"/>
    </source>
</evidence>
<dbReference type="NCBIfam" id="TIGR01713">
    <property type="entry name" value="typeII_sec_gspC"/>
    <property type="match status" value="1"/>
</dbReference>
<evidence type="ECO:0000256" key="10">
    <source>
        <dbReference type="SAM" id="MobiDB-lite"/>
    </source>
</evidence>
<evidence type="ECO:0000256" key="5">
    <source>
        <dbReference type="ARBA" id="ARBA00022519"/>
    </source>
</evidence>
<accession>A0A1G8F2M0</accession>
<feature type="region of interest" description="Disordered" evidence="10">
    <location>
        <begin position="172"/>
        <end position="214"/>
    </location>
</feature>
<evidence type="ECO:0000256" key="4">
    <source>
        <dbReference type="ARBA" id="ARBA00022475"/>
    </source>
</evidence>
<evidence type="ECO:0000256" key="1">
    <source>
        <dbReference type="ARBA" id="ARBA00004533"/>
    </source>
</evidence>
<organism evidence="13 14">
    <name type="scientific">Vibrio xiamenensis</name>
    <dbReference type="NCBI Taxonomy" id="861298"/>
    <lineage>
        <taxon>Bacteria</taxon>
        <taxon>Pseudomonadati</taxon>
        <taxon>Pseudomonadota</taxon>
        <taxon>Gammaproteobacteria</taxon>
        <taxon>Vibrionales</taxon>
        <taxon>Vibrionaceae</taxon>
        <taxon>Vibrio</taxon>
    </lineage>
</organism>
<reference evidence="13 14" key="1">
    <citation type="submission" date="2016-10" db="EMBL/GenBank/DDBJ databases">
        <authorList>
            <person name="de Groot N.N."/>
        </authorList>
    </citation>
    <scope>NUCLEOTIDE SEQUENCE [LARGE SCALE GENOMIC DNA]</scope>
    <source>
        <strain evidence="13 14">CGMCC 1.10228</strain>
    </source>
</reference>
<dbReference type="Gene3D" id="2.30.30.830">
    <property type="match status" value="1"/>
</dbReference>
<comment type="similarity">
    <text evidence="2">Belongs to the GSP C family.</text>
</comment>
<dbReference type="GO" id="GO:0015628">
    <property type="term" value="P:protein secretion by the type II secretion system"/>
    <property type="evidence" value="ECO:0007669"/>
    <property type="project" value="InterPro"/>
</dbReference>
<proteinExistence type="inferred from homology"/>
<dbReference type="RefSeq" id="WP_245696737.1">
    <property type="nucleotide sequence ID" value="NZ_FNDD01000028.1"/>
</dbReference>
<keyword evidence="6 11" id="KW-0812">Transmembrane</keyword>
<dbReference type="SUPFAM" id="SSF50156">
    <property type="entry name" value="PDZ domain-like"/>
    <property type="match status" value="1"/>
</dbReference>
<dbReference type="Gene3D" id="2.30.42.10">
    <property type="match status" value="1"/>
</dbReference>